<reference evidence="2 3" key="1">
    <citation type="submission" date="2017-10" db="EMBL/GenBank/DDBJ databases">
        <title>The draft genome sequence of Lewinella nigricans NBRC 102662.</title>
        <authorList>
            <person name="Wang K."/>
        </authorList>
    </citation>
    <scope>NUCLEOTIDE SEQUENCE [LARGE SCALE GENOMIC DNA]</scope>
    <source>
        <strain evidence="2 3">NBRC 102662</strain>
    </source>
</reference>
<accession>A0A2D0MXB0</accession>
<dbReference type="InterPro" id="IPR018004">
    <property type="entry name" value="KilA/APSES_HTH"/>
</dbReference>
<dbReference type="RefSeq" id="WP_099155808.1">
    <property type="nucleotide sequence ID" value="NZ_PDUD01000075.1"/>
</dbReference>
<dbReference type="OrthoDB" id="9814400at2"/>
<dbReference type="Proteomes" id="UP000223913">
    <property type="component" value="Unassembled WGS sequence"/>
</dbReference>
<gene>
    <name evidence="2" type="ORF">CRP01_40440</name>
</gene>
<evidence type="ECO:0000259" key="1">
    <source>
        <dbReference type="Pfam" id="PF04383"/>
    </source>
</evidence>
<protein>
    <recommendedName>
        <fullName evidence="1">KilA/APSES-type HTH DNA-binding domain-containing protein</fullName>
    </recommendedName>
</protein>
<evidence type="ECO:0000313" key="3">
    <source>
        <dbReference type="Proteomes" id="UP000223913"/>
    </source>
</evidence>
<dbReference type="EMBL" id="PDUD01000075">
    <property type="protein sequence ID" value="PHN00776.1"/>
    <property type="molecule type" value="Genomic_DNA"/>
</dbReference>
<dbReference type="AlphaFoldDB" id="A0A2D0MXB0"/>
<sequence>MESRTGRGGGTYAHRDIALEFCSSLSAAFRLYMVREFQRLKEEEAERKGLTWNVYRPRPTTWYVPKRYARIRYL</sequence>
<name>A0A2D0MXB0_FLAN2</name>
<dbReference type="Pfam" id="PF04383">
    <property type="entry name" value="KilA-N"/>
    <property type="match status" value="1"/>
</dbReference>
<feature type="domain" description="KilA/APSES-type HTH DNA-binding" evidence="1">
    <location>
        <begin position="3"/>
        <end position="42"/>
    </location>
</feature>
<proteinExistence type="predicted"/>
<comment type="caution">
    <text evidence="2">The sequence shown here is derived from an EMBL/GenBank/DDBJ whole genome shotgun (WGS) entry which is preliminary data.</text>
</comment>
<keyword evidence="3" id="KW-1185">Reference proteome</keyword>
<evidence type="ECO:0000313" key="2">
    <source>
        <dbReference type="EMBL" id="PHN00776.1"/>
    </source>
</evidence>
<organism evidence="2 3">
    <name type="scientific">Flavilitoribacter nigricans (strain ATCC 23147 / DSM 23189 / NBRC 102662 / NCIMB 1420 / SS-2)</name>
    <name type="common">Lewinella nigricans</name>
    <dbReference type="NCBI Taxonomy" id="1122177"/>
    <lineage>
        <taxon>Bacteria</taxon>
        <taxon>Pseudomonadati</taxon>
        <taxon>Bacteroidota</taxon>
        <taxon>Saprospiria</taxon>
        <taxon>Saprospirales</taxon>
        <taxon>Lewinellaceae</taxon>
        <taxon>Flavilitoribacter</taxon>
    </lineage>
</organism>